<accession>A0AAV4FLV9</accession>
<evidence type="ECO:0000313" key="2">
    <source>
        <dbReference type="EMBL" id="GFR73683.1"/>
    </source>
</evidence>
<dbReference type="Proteomes" id="UP000762676">
    <property type="component" value="Unassembled WGS sequence"/>
</dbReference>
<evidence type="ECO:0008006" key="4">
    <source>
        <dbReference type="Google" id="ProtNLM"/>
    </source>
</evidence>
<dbReference type="Pfam" id="PF02995">
    <property type="entry name" value="DUF229"/>
    <property type="match status" value="1"/>
</dbReference>
<reference evidence="2 3" key="1">
    <citation type="journal article" date="2021" name="Elife">
        <title>Chloroplast acquisition without the gene transfer in kleptoplastic sea slugs, Plakobranchus ocellatus.</title>
        <authorList>
            <person name="Maeda T."/>
            <person name="Takahashi S."/>
            <person name="Yoshida T."/>
            <person name="Shimamura S."/>
            <person name="Takaki Y."/>
            <person name="Nagai Y."/>
            <person name="Toyoda A."/>
            <person name="Suzuki Y."/>
            <person name="Arimoto A."/>
            <person name="Ishii H."/>
            <person name="Satoh N."/>
            <person name="Nishiyama T."/>
            <person name="Hasebe M."/>
            <person name="Maruyama T."/>
            <person name="Minagawa J."/>
            <person name="Obokata J."/>
            <person name="Shigenobu S."/>
        </authorList>
    </citation>
    <scope>NUCLEOTIDE SEQUENCE [LARGE SCALE GENOMIC DNA]</scope>
</reference>
<comment type="caution">
    <text evidence="2">The sequence shown here is derived from an EMBL/GenBank/DDBJ whole genome shotgun (WGS) entry which is preliminary data.</text>
</comment>
<dbReference type="InterPro" id="IPR004245">
    <property type="entry name" value="DUF229"/>
</dbReference>
<protein>
    <recommendedName>
        <fullName evidence="4">Sulfatase N-terminal domain-containing protein</fullName>
    </recommendedName>
</protein>
<keyword evidence="3" id="KW-1185">Reference proteome</keyword>
<sequence>MSVVLYLLRPVIHRRMSGPKILLLLLLSCLVFLFAFPSFYQHTVLLFRRQSTDLIYRADSSETIKKPGKLEPEAEIAPQAPTPSPQKCVLPPLQLDDPLLMSFVKKLPPLRCPFATLEWVHVQNGTLVYSKEAIAKVGNFTCDVFPLIRPPKDDNRVRWGTKIQNFISGSQLTSDFIKVECRRLNRPVPVTPPANQSLPAAAAAAVGGAAGARAKPQIVAKPPSLPNNDYVDILMGVAPNNQAVWERLKKTKPPANGLSGLSVVMLGFDSMSRMSWLRRMKSTREYLVNSLGGIELEGYNIMGDGTPAALFPILTGHHEEELPESRRNHRGAKPVDDYPWIWKDFTKVGYVTSWADASVNIAPFNYRLLGFSQPPTDYFARPYYLALRDYAKYPSHATDCRAATPKYQDWFNWVKDIFHMYRDHPKFMMHFYATLSHNDNNRITMADEDFRSFLESLERQGYLNSTILVVFGDHGARYDVLRATWAGRLEERLPYMNFRFPPWFERKYPQLMQNFRTNVHRLTTPMDIHETLHDVIKFDGAGQGDVRNRGISLFKKIPIERECKHADIRNHWCACLDWRKIENPETDTDGQRALQTAVGFINNLTEPHRDLCARLEIEKVTSGQVLQANEDFLKFSKALNKDGRLPILDQKSKSNMRERLDLYQMTFMTKPGKGLFEVTVAHKDKSAWKTSEKDISRINKYGDAPSCILGINRQLRQYCYCNSLVGKS</sequence>
<dbReference type="InterPro" id="IPR017850">
    <property type="entry name" value="Alkaline_phosphatase_core_sf"/>
</dbReference>
<dbReference type="GO" id="GO:0005615">
    <property type="term" value="C:extracellular space"/>
    <property type="evidence" value="ECO:0007669"/>
    <property type="project" value="TreeGrafter"/>
</dbReference>
<keyword evidence="1" id="KW-0472">Membrane</keyword>
<gene>
    <name evidence="2" type="ORF">ElyMa_003873700</name>
</gene>
<proteinExistence type="predicted"/>
<dbReference type="PANTHER" id="PTHR10974">
    <property type="entry name" value="FI08016P-RELATED"/>
    <property type="match status" value="1"/>
</dbReference>
<evidence type="ECO:0000313" key="3">
    <source>
        <dbReference type="Proteomes" id="UP000762676"/>
    </source>
</evidence>
<keyword evidence="1" id="KW-1133">Transmembrane helix</keyword>
<dbReference type="FunFam" id="3.40.720.10:FF:000017">
    <property type="entry name" value="Predicted protein"/>
    <property type="match status" value="1"/>
</dbReference>
<dbReference type="AlphaFoldDB" id="A0AAV4FLV9"/>
<feature type="transmembrane region" description="Helical" evidence="1">
    <location>
        <begin position="21"/>
        <end position="40"/>
    </location>
</feature>
<dbReference type="CDD" id="cd16021">
    <property type="entry name" value="ALP_like"/>
    <property type="match status" value="1"/>
</dbReference>
<organism evidence="2 3">
    <name type="scientific">Elysia marginata</name>
    <dbReference type="NCBI Taxonomy" id="1093978"/>
    <lineage>
        <taxon>Eukaryota</taxon>
        <taxon>Metazoa</taxon>
        <taxon>Spiralia</taxon>
        <taxon>Lophotrochozoa</taxon>
        <taxon>Mollusca</taxon>
        <taxon>Gastropoda</taxon>
        <taxon>Heterobranchia</taxon>
        <taxon>Euthyneura</taxon>
        <taxon>Panpulmonata</taxon>
        <taxon>Sacoglossa</taxon>
        <taxon>Placobranchoidea</taxon>
        <taxon>Plakobranchidae</taxon>
        <taxon>Elysia</taxon>
    </lineage>
</organism>
<dbReference type="PANTHER" id="PTHR10974:SF73">
    <property type="entry name" value="FI21235P1"/>
    <property type="match status" value="1"/>
</dbReference>
<evidence type="ECO:0000256" key="1">
    <source>
        <dbReference type="SAM" id="Phobius"/>
    </source>
</evidence>
<dbReference type="EMBL" id="BMAT01007891">
    <property type="protein sequence ID" value="GFR73683.1"/>
    <property type="molecule type" value="Genomic_DNA"/>
</dbReference>
<dbReference type="Gene3D" id="3.40.720.10">
    <property type="entry name" value="Alkaline Phosphatase, subunit A"/>
    <property type="match status" value="1"/>
</dbReference>
<dbReference type="SUPFAM" id="SSF53649">
    <property type="entry name" value="Alkaline phosphatase-like"/>
    <property type="match status" value="1"/>
</dbReference>
<keyword evidence="1" id="KW-0812">Transmembrane</keyword>
<name>A0AAV4FLV9_9GAST</name>